<keyword evidence="1" id="KW-1133">Transmembrane helix</keyword>
<name>A0ABY9VL79_9BACI</name>
<feature type="transmembrane region" description="Helical" evidence="1">
    <location>
        <begin position="111"/>
        <end position="129"/>
    </location>
</feature>
<proteinExistence type="predicted"/>
<dbReference type="InterPro" id="IPR053824">
    <property type="entry name" value="DUF7010"/>
</dbReference>
<feature type="transmembrane region" description="Helical" evidence="1">
    <location>
        <begin position="161"/>
        <end position="178"/>
    </location>
</feature>
<keyword evidence="3" id="KW-1185">Reference proteome</keyword>
<feature type="transmembrane region" description="Helical" evidence="1">
    <location>
        <begin position="24"/>
        <end position="45"/>
    </location>
</feature>
<keyword evidence="1" id="KW-0472">Membrane</keyword>
<feature type="transmembrane region" description="Helical" evidence="1">
    <location>
        <begin position="51"/>
        <end position="72"/>
    </location>
</feature>
<dbReference type="EMBL" id="CP134494">
    <property type="protein sequence ID" value="WNF24717.1"/>
    <property type="molecule type" value="Genomic_DNA"/>
</dbReference>
<keyword evidence="1" id="KW-0812">Transmembrane</keyword>
<dbReference type="Pfam" id="PF22765">
    <property type="entry name" value="DUF7010"/>
    <property type="match status" value="1"/>
</dbReference>
<evidence type="ECO:0008006" key="4">
    <source>
        <dbReference type="Google" id="ProtNLM"/>
    </source>
</evidence>
<organism evidence="2 3">
    <name type="scientific">Mesobacillus jeotgali</name>
    <dbReference type="NCBI Taxonomy" id="129985"/>
    <lineage>
        <taxon>Bacteria</taxon>
        <taxon>Bacillati</taxon>
        <taxon>Bacillota</taxon>
        <taxon>Bacilli</taxon>
        <taxon>Bacillales</taxon>
        <taxon>Bacillaceae</taxon>
        <taxon>Mesobacillus</taxon>
    </lineage>
</organism>
<evidence type="ECO:0000313" key="2">
    <source>
        <dbReference type="EMBL" id="WNF24717.1"/>
    </source>
</evidence>
<evidence type="ECO:0000313" key="3">
    <source>
        <dbReference type="Proteomes" id="UP001303324"/>
    </source>
</evidence>
<dbReference type="Proteomes" id="UP001303324">
    <property type="component" value="Chromosome"/>
</dbReference>
<gene>
    <name evidence="2" type="ORF">RH061_09600</name>
</gene>
<feature type="transmembrane region" description="Helical" evidence="1">
    <location>
        <begin position="84"/>
        <end position="105"/>
    </location>
</feature>
<accession>A0ABY9VL79</accession>
<evidence type="ECO:0000256" key="1">
    <source>
        <dbReference type="SAM" id="Phobius"/>
    </source>
</evidence>
<protein>
    <recommendedName>
        <fullName evidence="4">DUF308 domain-containing protein</fullName>
    </recommendedName>
</protein>
<reference evidence="2 3" key="1">
    <citation type="submission" date="2023-09" db="EMBL/GenBank/DDBJ databases">
        <title>Microbial mechanism of fulvic acid promoting antimony reduction mineralization in rice fields.</title>
        <authorList>
            <person name="Chen G."/>
            <person name="Lan J."/>
        </authorList>
    </citation>
    <scope>NUCLEOTIDE SEQUENCE [LARGE SCALE GENOMIC DNA]</scope>
    <source>
        <strain evidence="2 3">PS1</strain>
    </source>
</reference>
<dbReference type="RefSeq" id="WP_311075653.1">
    <property type="nucleotide sequence ID" value="NZ_CP134494.1"/>
</dbReference>
<sequence>MNQDVSHLNFEKLRTELSAEAGKGYPMFIAGIIFWLLMGVGGLFVPHQIMVWIYLFGIGLVLPLGILVSKVVHVNFLATHNPLSTIGGLVGGIQIFFAPLIILIAYQQPDWIPFVVGVLTGAHFLPYVAIYRSKGYIFQTVATVLAASVIGFGWMDQAYSLIPFSLIIVYSITLFWLMKEAKVVKKEWTIAEKDISIRM</sequence>
<feature type="transmembrane region" description="Helical" evidence="1">
    <location>
        <begin position="136"/>
        <end position="155"/>
    </location>
</feature>